<accession>A0ABU2JP54</accession>
<proteinExistence type="predicted"/>
<gene>
    <name evidence="1" type="ORF">RM844_09395</name>
</gene>
<reference evidence="2" key="1">
    <citation type="submission" date="2023-07" db="EMBL/GenBank/DDBJ databases">
        <title>30 novel species of actinomycetes from the DSMZ collection.</title>
        <authorList>
            <person name="Nouioui I."/>
        </authorList>
    </citation>
    <scope>NUCLEOTIDE SEQUENCE [LARGE SCALE GENOMIC DNA]</scope>
    <source>
        <strain evidence="2">DSM 44915</strain>
    </source>
</reference>
<evidence type="ECO:0000313" key="2">
    <source>
        <dbReference type="Proteomes" id="UP001183410"/>
    </source>
</evidence>
<dbReference type="Proteomes" id="UP001183410">
    <property type="component" value="Unassembled WGS sequence"/>
</dbReference>
<dbReference type="EMBL" id="JAVREO010000004">
    <property type="protein sequence ID" value="MDT0266511.1"/>
    <property type="molecule type" value="Genomic_DNA"/>
</dbReference>
<protein>
    <submittedName>
        <fullName evidence="1">TOMM leader peptide-binding protein</fullName>
    </submittedName>
</protein>
<organism evidence="1 2">
    <name type="scientific">Streptomyces chisholmiae</name>
    <dbReference type="NCBI Taxonomy" id="3075540"/>
    <lineage>
        <taxon>Bacteria</taxon>
        <taxon>Bacillati</taxon>
        <taxon>Actinomycetota</taxon>
        <taxon>Actinomycetes</taxon>
        <taxon>Kitasatosporales</taxon>
        <taxon>Streptomycetaceae</taxon>
        <taxon>Streptomyces</taxon>
    </lineage>
</organism>
<name>A0ABU2JP54_9ACTN</name>
<dbReference type="InterPro" id="IPR022291">
    <property type="entry name" value="Bacteriocin_synth_cyclodeHase"/>
</dbReference>
<dbReference type="RefSeq" id="WP_311666526.1">
    <property type="nucleotide sequence ID" value="NZ_JAVREO010000004.1"/>
</dbReference>
<dbReference type="Gene3D" id="3.40.50.720">
    <property type="entry name" value="NAD(P)-binding Rossmann-like Domain"/>
    <property type="match status" value="1"/>
</dbReference>
<dbReference type="NCBIfam" id="TIGR03882">
    <property type="entry name" value="cyclo_dehyd_2"/>
    <property type="match status" value="1"/>
</dbReference>
<evidence type="ECO:0000313" key="1">
    <source>
        <dbReference type="EMBL" id="MDT0266511.1"/>
    </source>
</evidence>
<sequence>MTALTGKTVLRLAPGLACSYQGRSAVLSAAGSIRRYDGNATLLLRRMLPLIDGHRSLDTVADEVGGDRLRPAVLQLGHRLVIDGLLLEAEQGEQDRADARLLGSPVVPEGTGVHRHITTTRVVGEPDEVAAVAQLAPPHWQVTATSLSEITGVATPDGVCTVVWVTDPHDEKLAEWNETAYHNGQPWLPISHFDGQVAVVGPHVYPKESPCFECYRRRRAARHPLGPDYLDLRPLDPAPLTSKALTTVLAGIAVTMLHDWEVRANPYVPGALRTVTFDRGLQVGTELVLRVPRCASCRPGAAVARPTLWSEYFATEDTAARP</sequence>
<keyword evidence="2" id="KW-1185">Reference proteome</keyword>
<comment type="caution">
    <text evidence="1">The sequence shown here is derived from an EMBL/GenBank/DDBJ whole genome shotgun (WGS) entry which is preliminary data.</text>
</comment>